<evidence type="ECO:0000256" key="1">
    <source>
        <dbReference type="ARBA" id="ARBA00022723"/>
    </source>
</evidence>
<name>A0A1M5YFL4_9CLOT</name>
<keyword evidence="1" id="KW-0479">Metal-binding</keyword>
<protein>
    <submittedName>
        <fullName evidence="4">Putative hydrolases of HD superfamily</fullName>
    </submittedName>
</protein>
<dbReference type="GO" id="GO:0046872">
    <property type="term" value="F:metal ion binding"/>
    <property type="evidence" value="ECO:0007669"/>
    <property type="project" value="UniProtKB-KW"/>
</dbReference>
<dbReference type="AlphaFoldDB" id="A0A1M5YFL4"/>
<dbReference type="Gene3D" id="1.10.3210.10">
    <property type="entry name" value="Hypothetical protein af1432"/>
    <property type="match status" value="1"/>
</dbReference>
<dbReference type="Pfam" id="PF13023">
    <property type="entry name" value="HD_3"/>
    <property type="match status" value="1"/>
</dbReference>
<feature type="domain" description="HD" evidence="3">
    <location>
        <begin position="16"/>
        <end position="173"/>
    </location>
</feature>
<evidence type="ECO:0000313" key="4">
    <source>
        <dbReference type="EMBL" id="SHI10684.1"/>
    </source>
</evidence>
<keyword evidence="5" id="KW-1185">Reference proteome</keyword>
<keyword evidence="2 4" id="KW-0378">Hydrolase</keyword>
<dbReference type="EMBL" id="FQXP01000014">
    <property type="protein sequence ID" value="SHI10684.1"/>
    <property type="molecule type" value="Genomic_DNA"/>
</dbReference>
<evidence type="ECO:0000313" key="5">
    <source>
        <dbReference type="Proteomes" id="UP000184526"/>
    </source>
</evidence>
<dbReference type="InterPro" id="IPR006674">
    <property type="entry name" value="HD_domain"/>
</dbReference>
<reference evidence="4 5" key="1">
    <citation type="submission" date="2016-11" db="EMBL/GenBank/DDBJ databases">
        <authorList>
            <person name="Jaros S."/>
            <person name="Januszkiewicz K."/>
            <person name="Wedrychowicz H."/>
        </authorList>
    </citation>
    <scope>NUCLEOTIDE SEQUENCE [LARGE SCALE GENOMIC DNA]</scope>
    <source>
        <strain evidence="4 5">DSM 3089</strain>
    </source>
</reference>
<proteinExistence type="predicted"/>
<evidence type="ECO:0000256" key="2">
    <source>
        <dbReference type="ARBA" id="ARBA00022801"/>
    </source>
</evidence>
<sequence length="196" mass="23152">MINERLKKQMDFLLEIDKVKNIFRMTYVGDKSRHENDAEHSWHLGIMAFMLSEYVDKDIDVNKVMKMVLIHDLIEIYAGDTFAFDEKALVDKSEREEKSACKLFSLLPEDQGEEFKSLWEEFELCETKEAEYASMLDRLQPLLLNYMTEGGSWKEHNISKEKIYKRNEITLKKGPKEFVDLINYVVDDCVEKGYIK</sequence>
<dbReference type="GO" id="GO:0005737">
    <property type="term" value="C:cytoplasm"/>
    <property type="evidence" value="ECO:0007669"/>
    <property type="project" value="TreeGrafter"/>
</dbReference>
<dbReference type="PANTHER" id="PTHR11845:SF13">
    <property type="entry name" value="5'-DEOXYNUCLEOTIDASE HDDC2"/>
    <property type="match status" value="1"/>
</dbReference>
<dbReference type="PANTHER" id="PTHR11845">
    <property type="entry name" value="5'-DEOXYNUCLEOTIDASE HDDC2"/>
    <property type="match status" value="1"/>
</dbReference>
<dbReference type="InterPro" id="IPR039356">
    <property type="entry name" value="YfbR/HDDC2"/>
</dbReference>
<gene>
    <name evidence="4" type="ORF">SAMN02745196_02887</name>
</gene>
<dbReference type="OrthoDB" id="9796032at2"/>
<organism evidence="4 5">
    <name type="scientific">Clostridium collagenovorans DSM 3089</name>
    <dbReference type="NCBI Taxonomy" id="1121306"/>
    <lineage>
        <taxon>Bacteria</taxon>
        <taxon>Bacillati</taxon>
        <taxon>Bacillota</taxon>
        <taxon>Clostridia</taxon>
        <taxon>Eubacteriales</taxon>
        <taxon>Clostridiaceae</taxon>
        <taxon>Clostridium</taxon>
    </lineage>
</organism>
<dbReference type="SUPFAM" id="SSF109604">
    <property type="entry name" value="HD-domain/PDEase-like"/>
    <property type="match status" value="1"/>
</dbReference>
<dbReference type="STRING" id="1121306.SAMN02745196_02887"/>
<evidence type="ECO:0000259" key="3">
    <source>
        <dbReference type="Pfam" id="PF13023"/>
    </source>
</evidence>
<dbReference type="RefSeq" id="WP_072832700.1">
    <property type="nucleotide sequence ID" value="NZ_FQXP01000014.1"/>
</dbReference>
<accession>A0A1M5YFL4</accession>
<dbReference type="Proteomes" id="UP000184526">
    <property type="component" value="Unassembled WGS sequence"/>
</dbReference>
<dbReference type="GO" id="GO:0002953">
    <property type="term" value="F:5'-deoxynucleotidase activity"/>
    <property type="evidence" value="ECO:0007669"/>
    <property type="project" value="InterPro"/>
</dbReference>